<evidence type="ECO:0000313" key="5">
    <source>
        <dbReference type="Proteomes" id="UP001153069"/>
    </source>
</evidence>
<feature type="transmembrane region" description="Helical" evidence="3">
    <location>
        <begin position="421"/>
        <end position="441"/>
    </location>
</feature>
<feature type="region of interest" description="Disordered" evidence="2">
    <location>
        <begin position="77"/>
        <end position="109"/>
    </location>
</feature>
<feature type="transmembrane region" description="Helical" evidence="3">
    <location>
        <begin position="790"/>
        <end position="811"/>
    </location>
</feature>
<keyword evidence="3" id="KW-0472">Membrane</keyword>
<dbReference type="AlphaFoldDB" id="A0A9N8ES05"/>
<keyword evidence="3" id="KW-0812">Transmembrane</keyword>
<protein>
    <submittedName>
        <fullName evidence="4">Uncharacterized protein</fullName>
    </submittedName>
</protein>
<feature type="region of interest" description="Disordered" evidence="2">
    <location>
        <begin position="1054"/>
        <end position="1082"/>
    </location>
</feature>
<feature type="transmembrane region" description="Helical" evidence="3">
    <location>
        <begin position="293"/>
        <end position="312"/>
    </location>
</feature>
<keyword evidence="5" id="KW-1185">Reference proteome</keyword>
<feature type="compositionally biased region" description="Acidic residues" evidence="2">
    <location>
        <begin position="99"/>
        <end position="109"/>
    </location>
</feature>
<evidence type="ECO:0000256" key="1">
    <source>
        <dbReference type="SAM" id="Coils"/>
    </source>
</evidence>
<reference evidence="4" key="1">
    <citation type="submission" date="2020-06" db="EMBL/GenBank/DDBJ databases">
        <authorList>
            <consortium name="Plant Systems Biology data submission"/>
        </authorList>
    </citation>
    <scope>NUCLEOTIDE SEQUENCE</scope>
    <source>
        <strain evidence="4">D6</strain>
    </source>
</reference>
<organism evidence="4 5">
    <name type="scientific">Seminavis robusta</name>
    <dbReference type="NCBI Taxonomy" id="568900"/>
    <lineage>
        <taxon>Eukaryota</taxon>
        <taxon>Sar</taxon>
        <taxon>Stramenopiles</taxon>
        <taxon>Ochrophyta</taxon>
        <taxon>Bacillariophyta</taxon>
        <taxon>Bacillariophyceae</taxon>
        <taxon>Bacillariophycidae</taxon>
        <taxon>Naviculales</taxon>
        <taxon>Naviculaceae</taxon>
        <taxon>Seminavis</taxon>
    </lineage>
</organism>
<name>A0A9N8ES05_9STRA</name>
<gene>
    <name evidence="4" type="ORF">SEMRO_1713_G292950.1</name>
</gene>
<feature type="transmembrane region" description="Helical" evidence="3">
    <location>
        <begin position="586"/>
        <end position="606"/>
    </location>
</feature>
<comment type="caution">
    <text evidence="4">The sequence shown here is derived from an EMBL/GenBank/DDBJ whole genome shotgun (WGS) entry which is preliminary data.</text>
</comment>
<dbReference type="OrthoDB" id="42649at2759"/>
<dbReference type="EMBL" id="CAICTM010001711">
    <property type="protein sequence ID" value="CAB9525693.1"/>
    <property type="molecule type" value="Genomic_DNA"/>
</dbReference>
<feature type="coiled-coil region" evidence="1">
    <location>
        <begin position="1093"/>
        <end position="1120"/>
    </location>
</feature>
<keyword evidence="1" id="KW-0175">Coiled coil</keyword>
<keyword evidence="3" id="KW-1133">Transmembrane helix</keyword>
<accession>A0A9N8ES05</accession>
<evidence type="ECO:0000256" key="3">
    <source>
        <dbReference type="SAM" id="Phobius"/>
    </source>
</evidence>
<feature type="transmembrane region" description="Helical" evidence="3">
    <location>
        <begin position="848"/>
        <end position="877"/>
    </location>
</feature>
<proteinExistence type="predicted"/>
<feature type="transmembrane region" description="Helical" evidence="3">
    <location>
        <begin position="339"/>
        <end position="359"/>
    </location>
</feature>
<feature type="transmembrane region" description="Helical" evidence="3">
    <location>
        <begin position="380"/>
        <end position="401"/>
    </location>
</feature>
<evidence type="ECO:0000313" key="4">
    <source>
        <dbReference type="EMBL" id="CAB9525693.1"/>
    </source>
</evidence>
<sequence length="1152" mass="128778">MVGITFDRPVGPYADTKELEYVSALHQTCAPLLRQDGSIEAIDILHFLRSRHGVEVEEDVVRQAIIIELCGSPELQARSEETAEDSSDMILKKEAAKDGDEEEEEEDPEPAMDICQMLALLLVPFLRSGNSDGTNQEAVSRVIEIALDTIWAELRAHAVDVQGSDTDEGVLVTPEFLGEILDCFGEFSVSKDVLNEMVQAASGDDNQNNEPQFYLTKASFLQALTADTQMFDPNLDETLNTHFEEAQLAHEKTIASGGKTMQDEYGPEEEPVFKTVYMADNVDSTADSYRSTLWFVLAWVSAVFVYVCYMTNTDIKATKEDFAEWGCDNLFGCDLARALLNWSVIFIELMVLGLLWVFVTTLGNSTHPTKTIPQKLFTTIRILIAMTLTLAGTVLTFFYPIDLGFINSVTIINSDSDDSGNAFYVAAYYICLILGFMMLLCQLFRVLSMYLSIGPFTKGSREYKERRTKRASTAKITKLVEHATLLHVSPDDERKSFASASSVFKSTVSEAVKDVSKKLHESVKSPRQSKLSAGSATSKVLLNFSNMEHTKEETGGVLWTFKKIFDGSLFNEEGIYLHGRLLAVNFAQFLVVGILCGAFALVYVILDYFLARGDDGCDFRIPGLIVEEGTLSNVTSDVDTLEGELIRRLQQSNIFEANSTYNETEDFDGLAELFQGLENATFNNETLASAIEFIEGVVNYVRENAGELAGFPTWTMDDWNINETHFFDGFHLFEGQFPNWTQEIEEWDGRYPVICYDLYSANFTEVWINYEATRNELLEQLQIENWEYRLAASIGLLFAIFAAVTIAMVYVPSFVSSALKFRSGYDQSLKGNQVTFLGYRKSPDQCSILYGSAFWGIFFSSGLAFLIFGALTFILVWPLTHEWVKTIIANFIGIGATITLKVIFMMCVRKSIFAGGFYRKKPATAAITNVFLEAWSLGTSIGTVTTRAITLICVTIFFIGRIDTPLLADGIGYVKGTPVDKPPIAFKKDLLIHEAHRHPYMERLGLLYLLKLHGGKSFGTRAGAYWRLLFTLALLPWMRKYRVSRGVPISDKDDMDDQLSTIGEATDDNEKQAALSHPVSGGDPFAWDETDNIETLAAKRRQLKIKLKALNATLSEKLKDSSSFRAGALDQARLMESQRLDDRPHHLDSSEA</sequence>
<evidence type="ECO:0000256" key="2">
    <source>
        <dbReference type="SAM" id="MobiDB-lite"/>
    </source>
</evidence>
<feature type="transmembrane region" description="Helical" evidence="3">
    <location>
        <begin position="883"/>
        <end position="904"/>
    </location>
</feature>
<dbReference type="Proteomes" id="UP001153069">
    <property type="component" value="Unassembled WGS sequence"/>
</dbReference>